<dbReference type="AlphaFoldDB" id="A0AA36MLE1"/>
<proteinExistence type="predicted"/>
<name>A0AA36MLE1_9DINO</name>
<evidence type="ECO:0000313" key="2">
    <source>
        <dbReference type="Proteomes" id="UP001178507"/>
    </source>
</evidence>
<gene>
    <name evidence="1" type="ORF">EVOR1521_LOCUS1806</name>
</gene>
<sequence>MACDFGFKLWLLRVKAPDVSTFCAVETMVRDMVFGEEGWEGSAWLSVGPLFCTLKPAYCASQLSLRRLLDARFSKATRCVRYILSGSEKNKYLGEQIGRQMSNAHIVGTPGEHAFCAAHHTVPLLSVQRLTQP</sequence>
<dbReference type="Proteomes" id="UP001178507">
    <property type="component" value="Unassembled WGS sequence"/>
</dbReference>
<dbReference type="EMBL" id="CAUJNA010000082">
    <property type="protein sequence ID" value="CAJ1371507.1"/>
    <property type="molecule type" value="Genomic_DNA"/>
</dbReference>
<comment type="caution">
    <text evidence="1">The sequence shown here is derived from an EMBL/GenBank/DDBJ whole genome shotgun (WGS) entry which is preliminary data.</text>
</comment>
<evidence type="ECO:0000313" key="1">
    <source>
        <dbReference type="EMBL" id="CAJ1371507.1"/>
    </source>
</evidence>
<accession>A0AA36MLE1</accession>
<protein>
    <submittedName>
        <fullName evidence="1">Uncharacterized protein</fullName>
    </submittedName>
</protein>
<keyword evidence="2" id="KW-1185">Reference proteome</keyword>
<organism evidence="1 2">
    <name type="scientific">Effrenium voratum</name>
    <dbReference type="NCBI Taxonomy" id="2562239"/>
    <lineage>
        <taxon>Eukaryota</taxon>
        <taxon>Sar</taxon>
        <taxon>Alveolata</taxon>
        <taxon>Dinophyceae</taxon>
        <taxon>Suessiales</taxon>
        <taxon>Symbiodiniaceae</taxon>
        <taxon>Effrenium</taxon>
    </lineage>
</organism>
<reference evidence="1" key="1">
    <citation type="submission" date="2023-08" db="EMBL/GenBank/DDBJ databases">
        <authorList>
            <person name="Chen Y."/>
            <person name="Shah S."/>
            <person name="Dougan E. K."/>
            <person name="Thang M."/>
            <person name="Chan C."/>
        </authorList>
    </citation>
    <scope>NUCLEOTIDE SEQUENCE</scope>
</reference>